<evidence type="ECO:0000259" key="1">
    <source>
        <dbReference type="Pfam" id="PF01458"/>
    </source>
</evidence>
<keyword evidence="3" id="KW-1185">Reference proteome</keyword>
<organism evidence="2 3">
    <name type="scientific">Parvularcula maris</name>
    <dbReference type="NCBI Taxonomy" id="2965077"/>
    <lineage>
        <taxon>Bacteria</taxon>
        <taxon>Pseudomonadati</taxon>
        <taxon>Pseudomonadota</taxon>
        <taxon>Alphaproteobacteria</taxon>
        <taxon>Parvularculales</taxon>
        <taxon>Parvularculaceae</taxon>
        <taxon>Parvularcula</taxon>
    </lineage>
</organism>
<feature type="domain" description="SUF system FeS cluster assembly SufBD core" evidence="1">
    <location>
        <begin position="166"/>
        <end position="391"/>
    </location>
</feature>
<dbReference type="InterPro" id="IPR055346">
    <property type="entry name" value="Fe-S_cluster_assembly_SufBD"/>
</dbReference>
<evidence type="ECO:0000313" key="3">
    <source>
        <dbReference type="Proteomes" id="UP001142610"/>
    </source>
</evidence>
<dbReference type="InterPro" id="IPR000825">
    <property type="entry name" value="SUF_FeS_clus_asmbl_SufBD_core"/>
</dbReference>
<dbReference type="GO" id="GO:0016226">
    <property type="term" value="P:iron-sulfur cluster assembly"/>
    <property type="evidence" value="ECO:0007669"/>
    <property type="project" value="InterPro"/>
</dbReference>
<dbReference type="RefSeq" id="WP_256619838.1">
    <property type="nucleotide sequence ID" value="NZ_JANIBC010000009.1"/>
</dbReference>
<dbReference type="Pfam" id="PF01458">
    <property type="entry name" value="SUFBD_core"/>
    <property type="match status" value="1"/>
</dbReference>
<dbReference type="PANTHER" id="PTHR43575:SF1">
    <property type="entry name" value="PROTEIN ABCI7, CHLOROPLASTIC"/>
    <property type="match status" value="1"/>
</dbReference>
<sequence>MSSPITLTAFEDRLFADLPEDELTAVLRSRGLPSRRTETWKWSDLRGALREAREPSGEFRGEDPQPILPTDGATVLTLRNGCPEAPRGVEPKPILHEGEKIGVTYVVEDGLVLSFYDEGRAPEAASPGDELSALAASAPLVSISVLPGFEHKVAVRRLSDGEGRHVDSIYLTVGEGATATLLETHDVTGSPFVNSRTEIEVDAGATLKRYVAQPAASEAVVVHTAELRLAEEEGERKAKVEQSVLALGAHLARHETRAVQLGAGEMQADALYRLDNALHTDITSHLTFAGEGGQADQLVKGIAGGRSRGVFQGKFLVERGAQETDAQMAHHALLLSKGAQINAKPELEIYADDVECAHGNTAGAIDPDALFYMRQRGVPEEEARGLLIEAFAAEVLDRISDDAVRSAFERLLTERTL</sequence>
<dbReference type="AlphaFoldDB" id="A0A9X2RKT6"/>
<dbReference type="InterPro" id="IPR037284">
    <property type="entry name" value="SUF_FeS_clus_asmbl_SufBD_sf"/>
</dbReference>
<dbReference type="PANTHER" id="PTHR43575">
    <property type="entry name" value="PROTEIN ABCI7, CHLOROPLASTIC"/>
    <property type="match status" value="1"/>
</dbReference>
<reference evidence="2" key="1">
    <citation type="submission" date="2022-07" db="EMBL/GenBank/DDBJ databases">
        <title>Parvularcula maris sp. nov., an algicidal bacterium isolated from seawater.</title>
        <authorList>
            <person name="Li F."/>
        </authorList>
    </citation>
    <scope>NUCLEOTIDE SEQUENCE</scope>
    <source>
        <strain evidence="2">BGMRC 0090</strain>
    </source>
</reference>
<comment type="caution">
    <text evidence="2">The sequence shown here is derived from an EMBL/GenBank/DDBJ whole genome shotgun (WGS) entry which is preliminary data.</text>
</comment>
<dbReference type="Proteomes" id="UP001142610">
    <property type="component" value="Unassembled WGS sequence"/>
</dbReference>
<protein>
    <submittedName>
        <fullName evidence="2">SufD family Fe-S cluster assembly protein</fullName>
    </submittedName>
</protein>
<gene>
    <name evidence="2" type="ORF">NOG11_11130</name>
</gene>
<accession>A0A9X2RKT6</accession>
<evidence type="ECO:0000313" key="2">
    <source>
        <dbReference type="EMBL" id="MCQ8185942.1"/>
    </source>
</evidence>
<proteinExistence type="predicted"/>
<dbReference type="SUPFAM" id="SSF101960">
    <property type="entry name" value="Stabilizer of iron transporter SufD"/>
    <property type="match status" value="1"/>
</dbReference>
<name>A0A9X2RKT6_9PROT</name>
<dbReference type="EMBL" id="JANIBC010000009">
    <property type="protein sequence ID" value="MCQ8185942.1"/>
    <property type="molecule type" value="Genomic_DNA"/>
</dbReference>